<organism evidence="1 2">
    <name type="scientific">Limosilactobacillus panis DSM 6035</name>
    <dbReference type="NCBI Taxonomy" id="1423782"/>
    <lineage>
        <taxon>Bacteria</taxon>
        <taxon>Bacillati</taxon>
        <taxon>Bacillota</taxon>
        <taxon>Bacilli</taxon>
        <taxon>Lactobacillales</taxon>
        <taxon>Lactobacillaceae</taxon>
        <taxon>Limosilactobacillus</taxon>
    </lineage>
</organism>
<reference evidence="1 2" key="1">
    <citation type="journal article" date="2015" name="Genome Announc.">
        <title>Expanding the biotechnology potential of lactobacilli through comparative genomics of 213 strains and associated genera.</title>
        <authorList>
            <person name="Sun Z."/>
            <person name="Harris H.M."/>
            <person name="McCann A."/>
            <person name="Guo C."/>
            <person name="Argimon S."/>
            <person name="Zhang W."/>
            <person name="Yang X."/>
            <person name="Jeffery I.B."/>
            <person name="Cooney J.C."/>
            <person name="Kagawa T.F."/>
            <person name="Liu W."/>
            <person name="Song Y."/>
            <person name="Salvetti E."/>
            <person name="Wrobel A."/>
            <person name="Rasinkangas P."/>
            <person name="Parkhill J."/>
            <person name="Rea M.C."/>
            <person name="O'Sullivan O."/>
            <person name="Ritari J."/>
            <person name="Douillard F.P."/>
            <person name="Paul Ross R."/>
            <person name="Yang R."/>
            <person name="Briner A.E."/>
            <person name="Felis G.E."/>
            <person name="de Vos W.M."/>
            <person name="Barrangou R."/>
            <person name="Klaenhammer T.R."/>
            <person name="Caufield P.W."/>
            <person name="Cui Y."/>
            <person name="Zhang H."/>
            <person name="O'Toole P.W."/>
        </authorList>
    </citation>
    <scope>NUCLEOTIDE SEQUENCE [LARGE SCALE GENOMIC DNA]</scope>
    <source>
        <strain evidence="1 2">DSM 6035</strain>
    </source>
</reference>
<dbReference type="Proteomes" id="UP000051412">
    <property type="component" value="Unassembled WGS sequence"/>
</dbReference>
<proteinExistence type="predicted"/>
<dbReference type="AlphaFoldDB" id="A0A0R1X535"/>
<sequence length="69" mass="8273">MIKTQTKLITGYENGDTLDKEINSWINQHPDYYVYDIKFTHTATHDNNERDFYDDMQYFSALLLYKVAD</sequence>
<dbReference type="Pfam" id="PF10957">
    <property type="entry name" value="Spore_Cse60"/>
    <property type="match status" value="1"/>
</dbReference>
<comment type="caution">
    <text evidence="1">The sequence shown here is derived from an EMBL/GenBank/DDBJ whole genome shotgun (WGS) entry which is preliminary data.</text>
</comment>
<gene>
    <name evidence="1" type="ORF">FD32_GL000919</name>
</gene>
<dbReference type="InterPro" id="IPR020296">
    <property type="entry name" value="Spore_Cse60"/>
</dbReference>
<evidence type="ECO:0000313" key="1">
    <source>
        <dbReference type="EMBL" id="KRM25250.1"/>
    </source>
</evidence>
<accession>A0A0R1X535</accession>
<dbReference type="PATRIC" id="fig|1423782.4.peg.952"/>
<protein>
    <submittedName>
        <fullName evidence="1">Uncharacterized protein</fullName>
    </submittedName>
</protein>
<evidence type="ECO:0000313" key="2">
    <source>
        <dbReference type="Proteomes" id="UP000051412"/>
    </source>
</evidence>
<name>A0A0R1X535_9LACO</name>
<keyword evidence="2" id="KW-1185">Reference proteome</keyword>
<dbReference type="EMBL" id="AZGM01000130">
    <property type="protein sequence ID" value="KRM25250.1"/>
    <property type="molecule type" value="Genomic_DNA"/>
</dbReference>